<reference evidence="11" key="1">
    <citation type="journal article" date="2017" name="Genome Biol.">
        <title>Comparative genomics reveals high biological diversity and specific adaptations in the industrially and medically important fungal genus Aspergillus.</title>
        <authorList>
            <person name="de Vries R.P."/>
            <person name="Riley R."/>
            <person name="Wiebenga A."/>
            <person name="Aguilar-Osorio G."/>
            <person name="Amillis S."/>
            <person name="Uchima C.A."/>
            <person name="Anderluh G."/>
            <person name="Asadollahi M."/>
            <person name="Askin M."/>
            <person name="Barry K."/>
            <person name="Battaglia E."/>
            <person name="Bayram O."/>
            <person name="Benocci T."/>
            <person name="Braus-Stromeyer S.A."/>
            <person name="Caldana C."/>
            <person name="Canovas D."/>
            <person name="Cerqueira G.C."/>
            <person name="Chen F."/>
            <person name="Chen W."/>
            <person name="Choi C."/>
            <person name="Clum A."/>
            <person name="Dos Santos R.A."/>
            <person name="Damasio A.R."/>
            <person name="Diallinas G."/>
            <person name="Emri T."/>
            <person name="Fekete E."/>
            <person name="Flipphi M."/>
            <person name="Freyberg S."/>
            <person name="Gallo A."/>
            <person name="Gournas C."/>
            <person name="Habgood R."/>
            <person name="Hainaut M."/>
            <person name="Harispe M.L."/>
            <person name="Henrissat B."/>
            <person name="Hilden K.S."/>
            <person name="Hope R."/>
            <person name="Hossain A."/>
            <person name="Karabika E."/>
            <person name="Karaffa L."/>
            <person name="Karanyi Z."/>
            <person name="Krasevec N."/>
            <person name="Kuo A."/>
            <person name="Kusch H."/>
            <person name="LaButti K."/>
            <person name="Lagendijk E.L."/>
            <person name="Lapidus A."/>
            <person name="Levasseur A."/>
            <person name="Lindquist E."/>
            <person name="Lipzen A."/>
            <person name="Logrieco A.F."/>
            <person name="MacCabe A."/>
            <person name="Maekelae M.R."/>
            <person name="Malavazi I."/>
            <person name="Melin P."/>
            <person name="Meyer V."/>
            <person name="Mielnichuk N."/>
            <person name="Miskei M."/>
            <person name="Molnar A.P."/>
            <person name="Mule G."/>
            <person name="Ngan C.Y."/>
            <person name="Orejas M."/>
            <person name="Orosz E."/>
            <person name="Ouedraogo J.P."/>
            <person name="Overkamp K.M."/>
            <person name="Park H.-S."/>
            <person name="Perrone G."/>
            <person name="Piumi F."/>
            <person name="Punt P.J."/>
            <person name="Ram A.F."/>
            <person name="Ramon A."/>
            <person name="Rauscher S."/>
            <person name="Record E."/>
            <person name="Riano-Pachon D.M."/>
            <person name="Robert V."/>
            <person name="Roehrig J."/>
            <person name="Ruller R."/>
            <person name="Salamov A."/>
            <person name="Salih N.S."/>
            <person name="Samson R.A."/>
            <person name="Sandor E."/>
            <person name="Sanguinetti M."/>
            <person name="Schuetze T."/>
            <person name="Sepcic K."/>
            <person name="Shelest E."/>
            <person name="Sherlock G."/>
            <person name="Sophianopoulou V."/>
            <person name="Squina F.M."/>
            <person name="Sun H."/>
            <person name="Susca A."/>
            <person name="Todd R.B."/>
            <person name="Tsang A."/>
            <person name="Unkles S.E."/>
            <person name="van de Wiele N."/>
            <person name="van Rossen-Uffink D."/>
            <person name="Oliveira J.V."/>
            <person name="Vesth T.C."/>
            <person name="Visser J."/>
            <person name="Yu J.-H."/>
            <person name="Zhou M."/>
            <person name="Andersen M.R."/>
            <person name="Archer D.B."/>
            <person name="Baker S.E."/>
            <person name="Benoit I."/>
            <person name="Brakhage A.A."/>
            <person name="Braus G.H."/>
            <person name="Fischer R."/>
            <person name="Frisvad J.C."/>
            <person name="Goldman G.H."/>
            <person name="Houbraken J."/>
            <person name="Oakley B."/>
            <person name="Pocsi I."/>
            <person name="Scazzocchio C."/>
            <person name="Seiboth B."/>
            <person name="vanKuyk P.A."/>
            <person name="Wortman J."/>
            <person name="Dyer P.S."/>
            <person name="Grigoriev I.V."/>
        </authorList>
    </citation>
    <scope>NUCLEOTIDE SEQUENCE [LARGE SCALE GENOMIC DNA]</scope>
    <source>
        <strain evidence="11">ATCC 16872 / CBS 172.66 / WB 5094</strain>
    </source>
</reference>
<evidence type="ECO:0000256" key="5">
    <source>
        <dbReference type="ARBA" id="ARBA00022946"/>
    </source>
</evidence>
<dbReference type="PANTHER" id="PTHR28087:SF1">
    <property type="entry name" value="ATPASE SYNTHESIS PROTEIN 25, MITOCHONDRIAL"/>
    <property type="match status" value="1"/>
</dbReference>
<keyword evidence="6 8" id="KW-0496">Mitochondrion</keyword>
<dbReference type="Proteomes" id="UP000184546">
    <property type="component" value="Unassembled WGS sequence"/>
</dbReference>
<comment type="function">
    <text evidence="1">Probable mitochondrial mRNA stabilization factor.</text>
</comment>
<evidence type="ECO:0000256" key="6">
    <source>
        <dbReference type="ARBA" id="ARBA00023128"/>
    </source>
</evidence>
<proteinExistence type="inferred from homology"/>
<dbReference type="Gene3D" id="3.30.460.10">
    <property type="entry name" value="Beta Polymerase, domain 2"/>
    <property type="match status" value="1"/>
</dbReference>
<evidence type="ECO:0000313" key="10">
    <source>
        <dbReference type="EMBL" id="OJJ95748.1"/>
    </source>
</evidence>
<dbReference type="RefSeq" id="XP_020052088.1">
    <property type="nucleotide sequence ID" value="XM_020201992.1"/>
</dbReference>
<keyword evidence="5 8" id="KW-0809">Transit peptide</keyword>
<dbReference type="SUPFAM" id="SSF81301">
    <property type="entry name" value="Nucleotidyltransferase"/>
    <property type="match status" value="1"/>
</dbReference>
<comment type="similarity">
    <text evidence="3 8">Belongs to the ATP25 family.</text>
</comment>
<dbReference type="GO" id="GO:0048255">
    <property type="term" value="P:mRNA stabilization"/>
    <property type="evidence" value="ECO:0007669"/>
    <property type="project" value="TreeGrafter"/>
</dbReference>
<evidence type="ECO:0000256" key="9">
    <source>
        <dbReference type="SAM" id="MobiDB-lite"/>
    </source>
</evidence>
<dbReference type="OMA" id="THIDNEM"/>
<dbReference type="InterPro" id="IPR043519">
    <property type="entry name" value="NT_sf"/>
</dbReference>
<keyword evidence="7 8" id="KW-0472">Membrane</keyword>
<feature type="region of interest" description="Disordered" evidence="9">
    <location>
        <begin position="45"/>
        <end position="118"/>
    </location>
</feature>
<dbReference type="EMBL" id="KV878988">
    <property type="protein sequence ID" value="OJJ95748.1"/>
    <property type="molecule type" value="Genomic_DNA"/>
</dbReference>
<evidence type="ECO:0000256" key="1">
    <source>
        <dbReference type="ARBA" id="ARBA00003470"/>
    </source>
</evidence>
<organism evidence="10 11">
    <name type="scientific">Aspergillus aculeatus (strain ATCC 16872 / CBS 172.66 / WB 5094)</name>
    <dbReference type="NCBI Taxonomy" id="690307"/>
    <lineage>
        <taxon>Eukaryota</taxon>
        <taxon>Fungi</taxon>
        <taxon>Dikarya</taxon>
        <taxon>Ascomycota</taxon>
        <taxon>Pezizomycotina</taxon>
        <taxon>Eurotiomycetes</taxon>
        <taxon>Eurotiomycetidae</taxon>
        <taxon>Eurotiales</taxon>
        <taxon>Aspergillaceae</taxon>
        <taxon>Aspergillus</taxon>
        <taxon>Aspergillus subgen. Circumdati</taxon>
    </lineage>
</organism>
<evidence type="ECO:0000256" key="7">
    <source>
        <dbReference type="ARBA" id="ARBA00023136"/>
    </source>
</evidence>
<keyword evidence="4 8" id="KW-0999">Mitochondrion inner membrane</keyword>
<dbReference type="FunFam" id="3.30.460.10:FF:000044">
    <property type="entry name" value="ATPase synthesis protein 25, mitochondrial"/>
    <property type="match status" value="1"/>
</dbReference>
<evidence type="ECO:0000256" key="2">
    <source>
        <dbReference type="ARBA" id="ARBA00004443"/>
    </source>
</evidence>
<dbReference type="InterPro" id="IPR040152">
    <property type="entry name" value="Atp25"/>
</dbReference>
<dbReference type="PANTHER" id="PTHR28087">
    <property type="entry name" value="ATPASE SYNTHESIS PROTEIN 25, MITOCHONDRIAL"/>
    <property type="match status" value="1"/>
</dbReference>
<dbReference type="GeneID" id="30975806"/>
<name>A0A1L9WHV1_ASPA1</name>
<feature type="compositionally biased region" description="Low complexity" evidence="9">
    <location>
        <begin position="63"/>
        <end position="87"/>
    </location>
</feature>
<dbReference type="AlphaFoldDB" id="A0A1L9WHV1"/>
<dbReference type="GO" id="GO:0140053">
    <property type="term" value="P:mitochondrial gene expression"/>
    <property type="evidence" value="ECO:0007669"/>
    <property type="project" value="UniProtKB-UniRule"/>
</dbReference>
<dbReference type="VEuPathDB" id="FungiDB:ASPACDRAFT_47639"/>
<protein>
    <recommendedName>
        <fullName evidence="8">ATPase synthesis protein 25</fullName>
    </recommendedName>
</protein>
<evidence type="ECO:0000256" key="8">
    <source>
        <dbReference type="RuleBase" id="RU367062"/>
    </source>
</evidence>
<evidence type="ECO:0000313" key="11">
    <source>
        <dbReference type="Proteomes" id="UP000184546"/>
    </source>
</evidence>
<dbReference type="OrthoDB" id="107372at2759"/>
<sequence length="318" mass="34717">MLNRALLRTPWLRPAIFSAPHSSISATAASAPRFPILYATTRPLTSAPSRQSEHPPTTPSTPPSETAELPSQDPEPATTTTTTTTTAPEPPSHIPWYLQDEPSVPATRPITSGEQIPALPENPPALLAALLEYTFKDLGLDGLKLLDLRGLDTPPALGANVIMIVGTARSVKHLNVSADRLCRWLRSTYKLAPFADGLLGRNELKIKLRRKAKRARLASKAGTLVDDKDDGITTGWICVNAGIVEEAPQADEVVAAQEEAGFEGFGNAGWGTRVVVQIFTEEKRAEVDLEGLWEKNLARVGRQRERERAEREDGEEWL</sequence>
<comment type="subcellular location">
    <subcellularLocation>
        <location evidence="2 8">Mitochondrion inner membrane</location>
        <topology evidence="2 8">Peripheral membrane protein</topology>
        <orientation evidence="2 8">Matrix side</orientation>
    </subcellularLocation>
</comment>
<comment type="function">
    <text evidence="8">Mitochondrial mRNA stabilization factor.</text>
</comment>
<dbReference type="STRING" id="690307.A0A1L9WHV1"/>
<accession>A0A1L9WHV1</accession>
<dbReference type="GO" id="GO:0005743">
    <property type="term" value="C:mitochondrial inner membrane"/>
    <property type="evidence" value="ECO:0007669"/>
    <property type="project" value="UniProtKB-SubCell"/>
</dbReference>
<keyword evidence="11" id="KW-1185">Reference proteome</keyword>
<evidence type="ECO:0000256" key="4">
    <source>
        <dbReference type="ARBA" id="ARBA00022792"/>
    </source>
</evidence>
<gene>
    <name evidence="10" type="ORF">ASPACDRAFT_47639</name>
</gene>
<evidence type="ECO:0000256" key="3">
    <source>
        <dbReference type="ARBA" id="ARBA00010787"/>
    </source>
</evidence>